<sequence>MEKNKILLKDRFYTPPVTSGQNIESMISAPLNAISKANCVMLSGQAQYILEYCFNATRIGNDIIYKPVLIDMEISDSEGNSLVFQVPLLSILPMNNIAIDNAKIDFNMEITTVVNHKGEKNNKADPDLIKNKAYIGAKYSNQNDKTDTKSNMAVSIEAKQIPLSRGITTILDIYTKNINPKQIKEKE</sequence>
<accession>A0A1H9AR87</accession>
<keyword evidence="2" id="KW-1185">Reference proteome</keyword>
<dbReference type="OrthoDB" id="1043330at2"/>
<gene>
    <name evidence="1" type="ORF">SAMN04487977_101428</name>
</gene>
<dbReference type="AlphaFoldDB" id="A0A1H9AR87"/>
<organism evidence="1 2">
    <name type="scientific">Treponema bryantii</name>
    <dbReference type="NCBI Taxonomy" id="163"/>
    <lineage>
        <taxon>Bacteria</taxon>
        <taxon>Pseudomonadati</taxon>
        <taxon>Spirochaetota</taxon>
        <taxon>Spirochaetia</taxon>
        <taxon>Spirochaetales</taxon>
        <taxon>Treponemataceae</taxon>
        <taxon>Treponema</taxon>
    </lineage>
</organism>
<dbReference type="Pfam" id="PF11655">
    <property type="entry name" value="DUF2589"/>
    <property type="match status" value="1"/>
</dbReference>
<name>A0A1H9AR87_9SPIR</name>
<dbReference type="RefSeq" id="WP_074640435.1">
    <property type="nucleotide sequence ID" value="NZ_AP025286.1"/>
</dbReference>
<evidence type="ECO:0000313" key="2">
    <source>
        <dbReference type="Proteomes" id="UP000182360"/>
    </source>
</evidence>
<dbReference type="InterPro" id="IPR024510">
    <property type="entry name" value="DUF2589"/>
</dbReference>
<dbReference type="Proteomes" id="UP000182360">
    <property type="component" value="Unassembled WGS sequence"/>
</dbReference>
<reference evidence="1 2" key="1">
    <citation type="submission" date="2016-10" db="EMBL/GenBank/DDBJ databases">
        <authorList>
            <person name="de Groot N.N."/>
        </authorList>
    </citation>
    <scope>NUCLEOTIDE SEQUENCE [LARGE SCALE GENOMIC DNA]</scope>
    <source>
        <strain evidence="1 2">B25</strain>
    </source>
</reference>
<proteinExistence type="predicted"/>
<evidence type="ECO:0008006" key="3">
    <source>
        <dbReference type="Google" id="ProtNLM"/>
    </source>
</evidence>
<dbReference type="EMBL" id="FOFU01000001">
    <property type="protein sequence ID" value="SEP78967.1"/>
    <property type="molecule type" value="Genomic_DNA"/>
</dbReference>
<evidence type="ECO:0000313" key="1">
    <source>
        <dbReference type="EMBL" id="SEP78967.1"/>
    </source>
</evidence>
<protein>
    <recommendedName>
        <fullName evidence="3">DUF2589 domain-containing protein</fullName>
    </recommendedName>
</protein>